<reference evidence="4" key="1">
    <citation type="submission" date="2016-10" db="EMBL/GenBank/DDBJ databases">
        <title>Sequence of Gallionella enrichment culture.</title>
        <authorList>
            <person name="Poehlein A."/>
            <person name="Muehling M."/>
            <person name="Daniel R."/>
        </authorList>
    </citation>
    <scope>NUCLEOTIDE SEQUENCE</scope>
</reference>
<comment type="caution">
    <text evidence="4">The sequence shown here is derived from an EMBL/GenBank/DDBJ whole genome shotgun (WGS) entry which is preliminary data.</text>
</comment>
<dbReference type="EMBL" id="MLJW01000685">
    <property type="protein sequence ID" value="OIQ83633.1"/>
    <property type="molecule type" value="Genomic_DNA"/>
</dbReference>
<keyword evidence="1 4" id="KW-0328">Glycosyltransferase</keyword>
<sequence>MSGVVSFAVTGALFVTRTFPPSVGGMQTLAADVWETLRSGAAVPTYLVAHGGTTRGLPVFALRAVVRTLQLVVTRRVDTVITGDVVMYLVMSPLLRVLRVRHATMAMGKDVVWAQPVYRRLVAWRLPKVPRVLAISEATAHAVVAVGVPENRVRVVRLGVAVPGVSDADRAASRHELRVRLGLDGDPVILLALGRLVRRKGVAWFVREVLPRLNGDLVYVVAGAGEDEAAVRTAVVESGQGARVRLLGQVSDDEREMLMRASDIFVQSNVVVPGDMEGFGLVAVEAAMRGAFVVAADLEGLRDAVAAGETGVLVPPHDAAAWEKTLSGLIADPDGTRAVAHAYEQECRRRYSRERMGRELCDVLGLERTSG</sequence>
<proteinExistence type="predicted"/>
<evidence type="ECO:0000256" key="2">
    <source>
        <dbReference type="ARBA" id="ARBA00022679"/>
    </source>
</evidence>
<feature type="domain" description="Glycosyl transferase family 1" evidence="3">
    <location>
        <begin position="174"/>
        <end position="335"/>
    </location>
</feature>
<dbReference type="Gene3D" id="3.40.50.2000">
    <property type="entry name" value="Glycogen Phosphorylase B"/>
    <property type="match status" value="2"/>
</dbReference>
<keyword evidence="2 4" id="KW-0808">Transferase</keyword>
<evidence type="ECO:0000256" key="1">
    <source>
        <dbReference type="ARBA" id="ARBA00022676"/>
    </source>
</evidence>
<dbReference type="SUPFAM" id="SSF53756">
    <property type="entry name" value="UDP-Glycosyltransferase/glycogen phosphorylase"/>
    <property type="match status" value="1"/>
</dbReference>
<dbReference type="AlphaFoldDB" id="A0A1J5QJC2"/>
<accession>A0A1J5QJC2</accession>
<evidence type="ECO:0000259" key="3">
    <source>
        <dbReference type="Pfam" id="PF00534"/>
    </source>
</evidence>
<dbReference type="GO" id="GO:0016757">
    <property type="term" value="F:glycosyltransferase activity"/>
    <property type="evidence" value="ECO:0007669"/>
    <property type="project" value="UniProtKB-KW"/>
</dbReference>
<name>A0A1J5QJC2_9ZZZZ</name>
<dbReference type="CDD" id="cd03801">
    <property type="entry name" value="GT4_PimA-like"/>
    <property type="match status" value="1"/>
</dbReference>
<protein>
    <submittedName>
        <fullName evidence="4">Alpha-D-kanosaminyltransferase</fullName>
        <ecNumber evidence="4">2.4.1.301</ecNumber>
    </submittedName>
</protein>
<organism evidence="4">
    <name type="scientific">mine drainage metagenome</name>
    <dbReference type="NCBI Taxonomy" id="410659"/>
    <lineage>
        <taxon>unclassified sequences</taxon>
        <taxon>metagenomes</taxon>
        <taxon>ecological metagenomes</taxon>
    </lineage>
</organism>
<dbReference type="PANTHER" id="PTHR12526">
    <property type="entry name" value="GLYCOSYLTRANSFERASE"/>
    <property type="match status" value="1"/>
</dbReference>
<dbReference type="InterPro" id="IPR001296">
    <property type="entry name" value="Glyco_trans_1"/>
</dbReference>
<dbReference type="Pfam" id="PF00534">
    <property type="entry name" value="Glycos_transf_1"/>
    <property type="match status" value="1"/>
</dbReference>
<dbReference type="PANTHER" id="PTHR12526:SF640">
    <property type="entry name" value="COLANIC ACID BIOSYNTHESIS GLYCOSYLTRANSFERASE WCAL-RELATED"/>
    <property type="match status" value="1"/>
</dbReference>
<dbReference type="EC" id="2.4.1.301" evidence="4"/>
<gene>
    <name evidence="4" type="primary">kanE_10</name>
    <name evidence="4" type="ORF">GALL_345560</name>
</gene>
<evidence type="ECO:0000313" key="4">
    <source>
        <dbReference type="EMBL" id="OIQ83633.1"/>
    </source>
</evidence>